<keyword evidence="1" id="KW-0732">Signal</keyword>
<protein>
    <recommendedName>
        <fullName evidence="4">Lipoprotein</fullName>
    </recommendedName>
</protein>
<evidence type="ECO:0000256" key="1">
    <source>
        <dbReference type="SAM" id="SignalP"/>
    </source>
</evidence>
<accession>A0A1M7SX14</accession>
<dbReference type="Proteomes" id="UP000186469">
    <property type="component" value="Unassembled WGS sequence"/>
</dbReference>
<dbReference type="EMBL" id="FRDI01000005">
    <property type="protein sequence ID" value="SHN62946.1"/>
    <property type="molecule type" value="Genomic_DNA"/>
</dbReference>
<feature type="chain" id="PRO_5012274836" description="Lipoprotein" evidence="1">
    <location>
        <begin position="20"/>
        <end position="236"/>
    </location>
</feature>
<gene>
    <name evidence="2" type="ORF">SAMN02745728_01319</name>
</gene>
<keyword evidence="3" id="KW-1185">Reference proteome</keyword>
<name>A0A1M7SX14_9BACT</name>
<evidence type="ECO:0000313" key="2">
    <source>
        <dbReference type="EMBL" id="SHN62946.1"/>
    </source>
</evidence>
<proteinExistence type="predicted"/>
<evidence type="ECO:0000313" key="3">
    <source>
        <dbReference type="Proteomes" id="UP000186469"/>
    </source>
</evidence>
<feature type="signal peptide" evidence="1">
    <location>
        <begin position="1"/>
        <end position="19"/>
    </location>
</feature>
<dbReference type="AlphaFoldDB" id="A0A1M7SX14"/>
<dbReference type="RefSeq" id="WP_178139326.1">
    <property type="nucleotide sequence ID" value="NZ_FRDI01000005.1"/>
</dbReference>
<evidence type="ECO:0008006" key="4">
    <source>
        <dbReference type="Google" id="ProtNLM"/>
    </source>
</evidence>
<dbReference type="STRING" id="1121455.SAMN02745728_01319"/>
<reference evidence="2 3" key="1">
    <citation type="submission" date="2016-12" db="EMBL/GenBank/DDBJ databases">
        <authorList>
            <person name="Song W.-J."/>
            <person name="Kurnit D.M."/>
        </authorList>
    </citation>
    <scope>NUCLEOTIDE SEQUENCE [LARGE SCALE GENOMIC DNA]</scope>
    <source>
        <strain evidence="2 3">DSM 11393</strain>
    </source>
</reference>
<organism evidence="2 3">
    <name type="scientific">Desulfovibrio litoralis DSM 11393</name>
    <dbReference type="NCBI Taxonomy" id="1121455"/>
    <lineage>
        <taxon>Bacteria</taxon>
        <taxon>Pseudomonadati</taxon>
        <taxon>Thermodesulfobacteriota</taxon>
        <taxon>Desulfovibrionia</taxon>
        <taxon>Desulfovibrionales</taxon>
        <taxon>Desulfovibrionaceae</taxon>
        <taxon>Desulfovibrio</taxon>
    </lineage>
</organism>
<feature type="non-terminal residue" evidence="2">
    <location>
        <position position="236"/>
    </location>
</feature>
<sequence>MFKHILLSAILLMLVGCNAKNVDQVELGVKDQPTNNNTVQTTDAVRLQNMFLLNSGRKTVYIHDSEFVASLYLRFSIYGQTTKLNSVTLSEPETTPSKVSAQTVAKQKALATTTNESPKTTAIPHVNDKELVFKHFHIIHGAFSAFERMRFAIASRPENTDLRLNTQKRSQGWSVERINTVLSEKDWFSAVWITHGKEVPAKWLAKKYIFSIPNRKRRVIYEYREFYPECMPVFDA</sequence>
<dbReference type="PROSITE" id="PS51257">
    <property type="entry name" value="PROKAR_LIPOPROTEIN"/>
    <property type="match status" value="1"/>
</dbReference>